<dbReference type="EMBL" id="SMDC01000006">
    <property type="protein sequence ID" value="TCW35565.1"/>
    <property type="molecule type" value="Genomic_DNA"/>
</dbReference>
<reference evidence="1 2" key="1">
    <citation type="submission" date="2019-03" db="EMBL/GenBank/DDBJ databases">
        <title>Genomic Encyclopedia of Type Strains, Phase IV (KMG-IV): sequencing the most valuable type-strain genomes for metagenomic binning, comparative biology and taxonomic classification.</title>
        <authorList>
            <person name="Goeker M."/>
        </authorList>
    </citation>
    <scope>NUCLEOTIDE SEQUENCE [LARGE SCALE GENOMIC DNA]</scope>
    <source>
        <strain evidence="1 2">DSM 203</strain>
    </source>
</reference>
<sequence length="144" mass="15780">MLSQLIPAHGVSVSPDVVRQVLATAFAIDDGLLGDAVTIRVSGVSDDQNAMLMAELLLDRLCRVSGRVLVDVRRLHGRPSLASVYFLMRELPLRQHPPREVAILEREALRAHAEFHRTTAANTGVCFTYFFDVAAACAWLAAGR</sequence>
<evidence type="ECO:0008006" key="3">
    <source>
        <dbReference type="Google" id="ProtNLM"/>
    </source>
</evidence>
<evidence type="ECO:0000313" key="1">
    <source>
        <dbReference type="EMBL" id="TCW35565.1"/>
    </source>
</evidence>
<evidence type="ECO:0000313" key="2">
    <source>
        <dbReference type="Proteomes" id="UP000295247"/>
    </source>
</evidence>
<accession>A0A4R4A9R7</accession>
<comment type="caution">
    <text evidence="1">The sequence shown here is derived from an EMBL/GenBank/DDBJ whole genome shotgun (WGS) entry which is preliminary data.</text>
</comment>
<gene>
    <name evidence="1" type="ORF">EDC29_106133</name>
</gene>
<protein>
    <recommendedName>
        <fullName evidence="3">SpoIIAA-like protein</fullName>
    </recommendedName>
</protein>
<organism evidence="1 2">
    <name type="scientific">Marichromatium gracile</name>
    <name type="common">Chromatium gracile</name>
    <dbReference type="NCBI Taxonomy" id="1048"/>
    <lineage>
        <taxon>Bacteria</taxon>
        <taxon>Pseudomonadati</taxon>
        <taxon>Pseudomonadota</taxon>
        <taxon>Gammaproteobacteria</taxon>
        <taxon>Chromatiales</taxon>
        <taxon>Chromatiaceae</taxon>
        <taxon>Marichromatium</taxon>
    </lineage>
</organism>
<dbReference type="AlphaFoldDB" id="A0A4R4A9R7"/>
<dbReference type="Proteomes" id="UP000295247">
    <property type="component" value="Unassembled WGS sequence"/>
</dbReference>
<proteinExistence type="predicted"/>
<name>A0A4R4A9R7_MARGR</name>